<dbReference type="CDD" id="cd07814">
    <property type="entry name" value="SRPBCC_CalC_Aha1-like"/>
    <property type="match status" value="1"/>
</dbReference>
<evidence type="ECO:0000256" key="1">
    <source>
        <dbReference type="ARBA" id="ARBA00006817"/>
    </source>
</evidence>
<sequence>MSNAEIIKTIFLAASRETVWDFLTRSEKLAEWFHPAERDLAEGEDYALMGQTDDGAPARLCWGTVVEMDKPSKMVWTFTIRPLDGAMTTVTWLLDDVADGTRLTLHHTGFTDIAAPFELMRALDSGWDKHLSDLRAADAL</sequence>
<evidence type="ECO:0000259" key="2">
    <source>
        <dbReference type="Pfam" id="PF08327"/>
    </source>
</evidence>
<reference evidence="3" key="1">
    <citation type="submission" date="2022-11" db="EMBL/GenBank/DDBJ databases">
        <title>Draft genome sequence of Hoeflea poritis E7-10 and Hoeflea prorocentri PM5-8, separated from scleractinian coral Porites lutea and marine dinoflagellate.</title>
        <authorList>
            <person name="Zhang G."/>
            <person name="Wei Q."/>
            <person name="Cai L."/>
        </authorList>
    </citation>
    <scope>NUCLEOTIDE SEQUENCE</scope>
    <source>
        <strain evidence="3">PM5-8</strain>
    </source>
</reference>
<name>A0A9X3UI61_9HYPH</name>
<feature type="domain" description="Activator of Hsp90 ATPase homologue 1/2-like C-terminal" evidence="2">
    <location>
        <begin position="14"/>
        <end position="136"/>
    </location>
</feature>
<evidence type="ECO:0000313" key="4">
    <source>
        <dbReference type="Proteomes" id="UP001151234"/>
    </source>
</evidence>
<dbReference type="AlphaFoldDB" id="A0A9X3UI61"/>
<dbReference type="Proteomes" id="UP001151234">
    <property type="component" value="Unassembled WGS sequence"/>
</dbReference>
<dbReference type="SUPFAM" id="SSF55961">
    <property type="entry name" value="Bet v1-like"/>
    <property type="match status" value="1"/>
</dbReference>
<dbReference type="EMBL" id="JAPJZI010000001">
    <property type="protein sequence ID" value="MDA5398914.1"/>
    <property type="molecule type" value="Genomic_DNA"/>
</dbReference>
<proteinExistence type="inferred from homology"/>
<dbReference type="Gene3D" id="3.30.530.20">
    <property type="match status" value="1"/>
</dbReference>
<accession>A0A9X3UI61</accession>
<protein>
    <submittedName>
        <fullName evidence="3">SRPBCC domain-containing protein</fullName>
    </submittedName>
</protein>
<dbReference type="RefSeq" id="WP_267990348.1">
    <property type="nucleotide sequence ID" value="NZ_JAPJZI010000001.1"/>
</dbReference>
<gene>
    <name evidence="3" type="ORF">OQ273_10060</name>
</gene>
<evidence type="ECO:0000313" key="3">
    <source>
        <dbReference type="EMBL" id="MDA5398914.1"/>
    </source>
</evidence>
<comment type="similarity">
    <text evidence="1">Belongs to the AHA1 family.</text>
</comment>
<organism evidence="3 4">
    <name type="scientific">Hoeflea prorocentri</name>
    <dbReference type="NCBI Taxonomy" id="1922333"/>
    <lineage>
        <taxon>Bacteria</taxon>
        <taxon>Pseudomonadati</taxon>
        <taxon>Pseudomonadota</taxon>
        <taxon>Alphaproteobacteria</taxon>
        <taxon>Hyphomicrobiales</taxon>
        <taxon>Rhizobiaceae</taxon>
        <taxon>Hoeflea</taxon>
    </lineage>
</organism>
<keyword evidence="4" id="KW-1185">Reference proteome</keyword>
<comment type="caution">
    <text evidence="3">The sequence shown here is derived from an EMBL/GenBank/DDBJ whole genome shotgun (WGS) entry which is preliminary data.</text>
</comment>
<dbReference type="InterPro" id="IPR013538">
    <property type="entry name" value="ASHA1/2-like_C"/>
</dbReference>
<dbReference type="Pfam" id="PF08327">
    <property type="entry name" value="AHSA1"/>
    <property type="match status" value="1"/>
</dbReference>
<dbReference type="InterPro" id="IPR023393">
    <property type="entry name" value="START-like_dom_sf"/>
</dbReference>